<comment type="caution">
    <text evidence="1">The sequence shown here is derived from an EMBL/GenBank/DDBJ whole genome shotgun (WGS) entry which is preliminary data.</text>
</comment>
<evidence type="ECO:0000313" key="2">
    <source>
        <dbReference type="Proteomes" id="UP000052167"/>
    </source>
</evidence>
<dbReference type="EMBL" id="JOKJ01000016">
    <property type="protein sequence ID" value="KEQ06431.1"/>
    <property type="molecule type" value="Genomic_DNA"/>
</dbReference>
<evidence type="ECO:0000313" key="1">
    <source>
        <dbReference type="EMBL" id="KEQ06431.1"/>
    </source>
</evidence>
<reference evidence="1 2" key="1">
    <citation type="submission" date="2014-06" db="EMBL/GenBank/DDBJ databases">
        <title>Rhizobium pelagicum/R2-400B4.</title>
        <authorList>
            <person name="Kimes N.E."/>
            <person name="Lopez-Perez M."/>
        </authorList>
    </citation>
    <scope>NUCLEOTIDE SEQUENCE [LARGE SCALE GENOMIC DNA]</scope>
    <source>
        <strain evidence="1 2">R2-400B4</strain>
    </source>
</reference>
<dbReference type="Proteomes" id="UP000052167">
    <property type="component" value="Unassembled WGS sequence"/>
</dbReference>
<organism evidence="1 2">
    <name type="scientific">Pseudorhizobium pelagicum</name>
    <dbReference type="NCBI Taxonomy" id="1509405"/>
    <lineage>
        <taxon>Bacteria</taxon>
        <taxon>Pseudomonadati</taxon>
        <taxon>Pseudomonadota</taxon>
        <taxon>Alphaproteobacteria</taxon>
        <taxon>Hyphomicrobiales</taxon>
        <taxon>Rhizobiaceae</taxon>
        <taxon>Rhizobium/Agrobacterium group</taxon>
        <taxon>Pseudorhizobium</taxon>
    </lineage>
</organism>
<sequence>MTADRSFIVGWLSDLVAELVHDELDRRDGEKRLAAAAVLAAEEFAGEVLSLIRIIAESVDAPAAFDRMSAPQADEVETGDAVAVLLAVGLAVAGVKVAWPSRPMARAARTRIAAAGEAGLAAVSGMGGEGADLYAWLSNLVSVSVRVVSEIAANAVPVVRVATKLSLPSSVLAYQLYGDASRAQGLVEIAGSATPLLMPASFEALAS</sequence>
<protein>
    <submittedName>
        <fullName evidence="1">Uncharacterized protein</fullName>
    </submittedName>
</protein>
<keyword evidence="2" id="KW-1185">Reference proteome</keyword>
<name>A0A922NZH3_9HYPH</name>
<dbReference type="OrthoDB" id="7996930at2"/>
<accession>A0A922NZH3</accession>
<dbReference type="RefSeq" id="WP_037166379.1">
    <property type="nucleotide sequence ID" value="NZ_CAJXID010000026.1"/>
</dbReference>
<gene>
    <name evidence="1" type="ORF">GV68_07160</name>
</gene>
<proteinExistence type="predicted"/>
<dbReference type="AlphaFoldDB" id="A0A922NZH3"/>